<evidence type="ECO:0000256" key="1">
    <source>
        <dbReference type="SAM" id="MobiDB-lite"/>
    </source>
</evidence>
<gene>
    <name evidence="3" type="ORF">A3Q56_05206</name>
</gene>
<accession>A0A177B0V1</accession>
<keyword evidence="2" id="KW-0472">Membrane</keyword>
<keyword evidence="2" id="KW-1133">Transmembrane helix</keyword>
<name>A0A177B0V1_9BILA</name>
<proteinExistence type="predicted"/>
<evidence type="ECO:0000313" key="4">
    <source>
        <dbReference type="Proteomes" id="UP000078046"/>
    </source>
</evidence>
<protein>
    <submittedName>
        <fullName evidence="3">Uncharacterized protein</fullName>
    </submittedName>
</protein>
<evidence type="ECO:0000313" key="3">
    <source>
        <dbReference type="EMBL" id="OAF67064.1"/>
    </source>
</evidence>
<feature type="transmembrane region" description="Helical" evidence="2">
    <location>
        <begin position="21"/>
        <end position="43"/>
    </location>
</feature>
<dbReference type="EMBL" id="LWCA01000753">
    <property type="protein sequence ID" value="OAF67064.1"/>
    <property type="molecule type" value="Genomic_DNA"/>
</dbReference>
<feature type="region of interest" description="Disordered" evidence="1">
    <location>
        <begin position="315"/>
        <end position="334"/>
    </location>
</feature>
<dbReference type="InterPro" id="IPR036398">
    <property type="entry name" value="CA_dom_sf"/>
</dbReference>
<keyword evidence="4" id="KW-1185">Reference proteome</keyword>
<dbReference type="SUPFAM" id="SSF51069">
    <property type="entry name" value="Carbonic anhydrase"/>
    <property type="match status" value="1"/>
</dbReference>
<dbReference type="Gene3D" id="3.10.200.10">
    <property type="entry name" value="Alpha carbonic anhydrase"/>
    <property type="match status" value="1"/>
</dbReference>
<organism evidence="3 4">
    <name type="scientific">Intoshia linei</name>
    <dbReference type="NCBI Taxonomy" id="1819745"/>
    <lineage>
        <taxon>Eukaryota</taxon>
        <taxon>Metazoa</taxon>
        <taxon>Spiralia</taxon>
        <taxon>Lophotrochozoa</taxon>
        <taxon>Mesozoa</taxon>
        <taxon>Orthonectida</taxon>
        <taxon>Rhopaluridae</taxon>
        <taxon>Intoshia</taxon>
    </lineage>
</organism>
<dbReference type="AlphaFoldDB" id="A0A177B0V1"/>
<sequence>MDKDNLYKKKSNKKIPEKTTNIIMVVIIAMLIICFVALLVVFIKLKMNNVTAKIEKKMMKKINIAHYYNANPINIDTKLVLSFKIKSEAQLNDLKIKTNGNHFHFVFNETIKHFQYHHSYSEDENSKHNDEPIELTKLSVFDDQIAQFTNFNFITSNLTDENKGSDNSIDGKQFDGEVQLYLRSQSNNTQYYRISIFLEVDDNNKFNLVNLEKTKKETSITFTYTDLLNELTEKLKQIYKFKIQLQNNLVVNNIICKSTLKITTKQLERIKNFKSRNPLKIVDFTSPVFYVDEKFEKAVMKKKVEENVPEAIDPVSIQEPKKTEEVKEEKIATS</sequence>
<dbReference type="Proteomes" id="UP000078046">
    <property type="component" value="Unassembled WGS sequence"/>
</dbReference>
<evidence type="ECO:0000256" key="2">
    <source>
        <dbReference type="SAM" id="Phobius"/>
    </source>
</evidence>
<keyword evidence="2" id="KW-0812">Transmembrane</keyword>
<comment type="caution">
    <text evidence="3">The sequence shown here is derived from an EMBL/GenBank/DDBJ whole genome shotgun (WGS) entry which is preliminary data.</text>
</comment>
<reference evidence="3 4" key="1">
    <citation type="submission" date="2016-04" db="EMBL/GenBank/DDBJ databases">
        <title>The genome of Intoshia linei affirms orthonectids as highly simplified spiralians.</title>
        <authorList>
            <person name="Mikhailov K.V."/>
            <person name="Slusarev G.S."/>
            <person name="Nikitin M.A."/>
            <person name="Logacheva M.D."/>
            <person name="Penin A."/>
            <person name="Aleoshin V."/>
            <person name="Panchin Y.V."/>
        </authorList>
    </citation>
    <scope>NUCLEOTIDE SEQUENCE [LARGE SCALE GENOMIC DNA]</scope>
    <source>
        <strain evidence="3">Intl2013</strain>
        <tissue evidence="3">Whole animal</tissue>
    </source>
</reference>
<feature type="compositionally biased region" description="Basic and acidic residues" evidence="1">
    <location>
        <begin position="319"/>
        <end position="334"/>
    </location>
</feature>